<gene>
    <name evidence="1" type="ORF">GCM10009559_25520</name>
</gene>
<keyword evidence="2" id="KW-1185">Reference proteome</keyword>
<organism evidence="1 2">
    <name type="scientific">Pseudonocardia zijingensis</name>
    <dbReference type="NCBI Taxonomy" id="153376"/>
    <lineage>
        <taxon>Bacteria</taxon>
        <taxon>Bacillati</taxon>
        <taxon>Actinomycetota</taxon>
        <taxon>Actinomycetes</taxon>
        <taxon>Pseudonocardiales</taxon>
        <taxon>Pseudonocardiaceae</taxon>
        <taxon>Pseudonocardia</taxon>
    </lineage>
</organism>
<proteinExistence type="predicted"/>
<dbReference type="EMBL" id="BAAAHP010000073">
    <property type="protein sequence ID" value="GAA0934705.1"/>
    <property type="molecule type" value="Genomic_DNA"/>
</dbReference>
<sequence length="86" mass="9415">MARFSVASRASFRSEHVHVSARISFSVTVRALAGALDRDDRLVAELSGYTSHAELVDLAATLDRYPDEDTAEIREILGDRPRAVTG</sequence>
<protein>
    <recommendedName>
        <fullName evidence="3">DUF2795 domain-containing protein</fullName>
    </recommendedName>
</protein>
<evidence type="ECO:0008006" key="3">
    <source>
        <dbReference type="Google" id="ProtNLM"/>
    </source>
</evidence>
<name>A0ABP4ACN4_9PSEU</name>
<accession>A0ABP4ACN4</accession>
<dbReference type="Proteomes" id="UP001499967">
    <property type="component" value="Unassembled WGS sequence"/>
</dbReference>
<reference evidence="2" key="1">
    <citation type="journal article" date="2019" name="Int. J. Syst. Evol. Microbiol.">
        <title>The Global Catalogue of Microorganisms (GCM) 10K type strain sequencing project: providing services to taxonomists for standard genome sequencing and annotation.</title>
        <authorList>
            <consortium name="The Broad Institute Genomics Platform"/>
            <consortium name="The Broad Institute Genome Sequencing Center for Infectious Disease"/>
            <person name="Wu L."/>
            <person name="Ma J."/>
        </authorList>
    </citation>
    <scope>NUCLEOTIDE SEQUENCE [LARGE SCALE GENOMIC DNA]</scope>
    <source>
        <strain evidence="2">JCM 11117</strain>
    </source>
</reference>
<evidence type="ECO:0000313" key="1">
    <source>
        <dbReference type="EMBL" id="GAA0934705.1"/>
    </source>
</evidence>
<dbReference type="RefSeq" id="WP_343941547.1">
    <property type="nucleotide sequence ID" value="NZ_BAAAHP010000073.1"/>
</dbReference>
<comment type="caution">
    <text evidence="1">The sequence shown here is derived from an EMBL/GenBank/DDBJ whole genome shotgun (WGS) entry which is preliminary data.</text>
</comment>
<evidence type="ECO:0000313" key="2">
    <source>
        <dbReference type="Proteomes" id="UP001499967"/>
    </source>
</evidence>